<keyword evidence="3" id="KW-1185">Reference proteome</keyword>
<dbReference type="Pfam" id="PF07456">
    <property type="entry name" value="Hpre_diP_synt_I"/>
    <property type="match status" value="1"/>
</dbReference>
<evidence type="ECO:0000256" key="1">
    <source>
        <dbReference type="SAM" id="Phobius"/>
    </source>
</evidence>
<name>A0A4R3KZM3_9FIRM</name>
<dbReference type="Gene3D" id="1.10.1760.20">
    <property type="match status" value="1"/>
</dbReference>
<evidence type="ECO:0000313" key="3">
    <source>
        <dbReference type="Proteomes" id="UP000294567"/>
    </source>
</evidence>
<proteinExistence type="predicted"/>
<dbReference type="AlphaFoldDB" id="A0A4R3KZM3"/>
<dbReference type="InterPro" id="IPR014535">
    <property type="entry name" value="Hpre_diP_synt_I"/>
</dbReference>
<comment type="caution">
    <text evidence="2">The sequence shown here is derived from an EMBL/GenBank/DDBJ whole genome shotgun (WGS) entry which is preliminary data.</text>
</comment>
<feature type="transmembrane region" description="Helical" evidence="1">
    <location>
        <begin position="102"/>
        <end position="124"/>
    </location>
</feature>
<feature type="transmembrane region" description="Helical" evidence="1">
    <location>
        <begin position="31"/>
        <end position="54"/>
    </location>
</feature>
<dbReference type="InterPro" id="IPR010898">
    <property type="entry name" value="Hpre_diP_synth_I"/>
</dbReference>
<organism evidence="2 3">
    <name type="scientific">Keratinibaculum paraultunense</name>
    <dbReference type="NCBI Taxonomy" id="1278232"/>
    <lineage>
        <taxon>Bacteria</taxon>
        <taxon>Bacillati</taxon>
        <taxon>Bacillota</taxon>
        <taxon>Tissierellia</taxon>
        <taxon>Tissierellales</taxon>
        <taxon>Tepidimicrobiaceae</taxon>
        <taxon>Keratinibaculum</taxon>
    </lineage>
</organism>
<feature type="transmembrane region" description="Helical" evidence="1">
    <location>
        <begin position="136"/>
        <end position="159"/>
    </location>
</feature>
<dbReference type="PIRSF" id="PIRSF027391">
    <property type="entry name" value="Hpre_diP_synt_I"/>
    <property type="match status" value="1"/>
</dbReference>
<keyword evidence="1" id="KW-0812">Transmembrane</keyword>
<evidence type="ECO:0000313" key="2">
    <source>
        <dbReference type="EMBL" id="TCS91132.1"/>
    </source>
</evidence>
<gene>
    <name evidence="2" type="ORF">EDD65_10260</name>
</gene>
<dbReference type="RefSeq" id="WP_132025734.1">
    <property type="nucleotide sequence ID" value="NZ_CP068564.1"/>
</dbReference>
<feature type="transmembrane region" description="Helical" evidence="1">
    <location>
        <begin position="66"/>
        <end position="96"/>
    </location>
</feature>
<dbReference type="Proteomes" id="UP000294567">
    <property type="component" value="Unassembled WGS sequence"/>
</dbReference>
<accession>A0A4R3KZM3</accession>
<reference evidence="2 3" key="1">
    <citation type="submission" date="2019-03" db="EMBL/GenBank/DDBJ databases">
        <title>Genomic Encyclopedia of Type Strains, Phase IV (KMG-IV): sequencing the most valuable type-strain genomes for metagenomic binning, comparative biology and taxonomic classification.</title>
        <authorList>
            <person name="Goeker M."/>
        </authorList>
    </citation>
    <scope>NUCLEOTIDE SEQUENCE [LARGE SCALE GENOMIC DNA]</scope>
    <source>
        <strain evidence="2 3">DSM 26752</strain>
    </source>
</reference>
<keyword evidence="1" id="KW-1133">Transmembrane helix</keyword>
<protein>
    <submittedName>
        <fullName evidence="2">Heptaprenyl diphosphate synthase</fullName>
    </submittedName>
</protein>
<dbReference type="OrthoDB" id="9799095at2"/>
<dbReference type="EMBL" id="SMAE01000002">
    <property type="protein sequence ID" value="TCS91132.1"/>
    <property type="molecule type" value="Genomic_DNA"/>
</dbReference>
<sequence length="165" mass="18094">MKRLKKLIFLSLLVSIGLALGIVESMMPVPFIVPGAKLGLSNMVILITLVLFGFKEAMIVGILKSIIFTLIAGSVSSLFYSLSGFLLSCLTMYIVYRNFSEVFSLIGVSIFGSVAHNFAQIIVASIMMNNIKVFSYLPILLLTSLFTGYFIGLTSIFAIKNLKNF</sequence>
<keyword evidence="1" id="KW-0472">Membrane</keyword>